<gene>
    <name evidence="1" type="ORF">IPZ78_16215</name>
</gene>
<dbReference type="Pfam" id="PF16407">
    <property type="entry name" value="PKD_2"/>
    <property type="match status" value="1"/>
</dbReference>
<dbReference type="Proteomes" id="UP001165302">
    <property type="component" value="Unassembled WGS sequence"/>
</dbReference>
<sequence>MKNCIRIILGIFTFAFGSCVKDLGNYEYKVVNEAIVSGIDSIYEIRANDILKINPQVSFSNDPNPDFSNYEYAWYNIGHTGFNTSKPKLISDSLNLDKSIIADFNLGVYNYSFRVTDKRTGVWYEKLFKILISNDIYEGWFVLSEVENQSSRLDMLSFKAKSQSFELMRDILKLKNSPLVLDGIPSFLSVVNYNQLAITTSKVSRIVSANNFTTFPLPNFNNFDSNNYEAIGLNSKFYGANGQKYLTSNGRVFSYQVGTSKYVQKNFMENATDKEFKASPYLSTFNFTDALIFNEDISEFVRSNGVSASKFSLKISNAQLHSLTKDKDLIFARFVLLNGGETLAIMKDKQGDKISLVRIDKEIKNPQSVDMLNSLISQAEFVEFSDDFSYIFYSVGGKLYQYNFSSKLNTLMVDYGNRKISMLKMPKLDFTGVTRSERLENYMKRLFVGSYDAGDLNTSGVLDEYSVPPRGEKLIKVNSFEGLGKIRDMAYRNR</sequence>
<dbReference type="RefSeq" id="WP_225555044.1">
    <property type="nucleotide sequence ID" value="NZ_JADEYP010000041.1"/>
</dbReference>
<name>A0ABS7ZB82_9SPHI</name>
<evidence type="ECO:0008006" key="3">
    <source>
        <dbReference type="Google" id="ProtNLM"/>
    </source>
</evidence>
<comment type="caution">
    <text evidence="1">The sequence shown here is derived from an EMBL/GenBank/DDBJ whole genome shotgun (WGS) entry which is preliminary data.</text>
</comment>
<evidence type="ECO:0000313" key="2">
    <source>
        <dbReference type="Proteomes" id="UP001165302"/>
    </source>
</evidence>
<dbReference type="PROSITE" id="PS51257">
    <property type="entry name" value="PROKAR_LIPOPROTEIN"/>
    <property type="match status" value="1"/>
</dbReference>
<dbReference type="EMBL" id="JADEYP010000041">
    <property type="protein sequence ID" value="MCA5006686.1"/>
    <property type="molecule type" value="Genomic_DNA"/>
</dbReference>
<evidence type="ECO:0000313" key="1">
    <source>
        <dbReference type="EMBL" id="MCA5006686.1"/>
    </source>
</evidence>
<keyword evidence="2" id="KW-1185">Reference proteome</keyword>
<protein>
    <recommendedName>
        <fullName evidence="3">PKD-like family protein</fullName>
    </recommendedName>
</protein>
<reference evidence="1" key="1">
    <citation type="submission" date="2020-10" db="EMBL/GenBank/DDBJ databases">
        <authorList>
            <person name="Lu T."/>
            <person name="Wang Q."/>
            <person name="Han X."/>
        </authorList>
    </citation>
    <scope>NUCLEOTIDE SEQUENCE</scope>
    <source>
        <strain evidence="1">WQ 366</strain>
    </source>
</reference>
<accession>A0ABS7ZB82</accession>
<organism evidence="1 2">
    <name type="scientific">Sphingobacterium bovistauri</name>
    <dbReference type="NCBI Taxonomy" id="2781959"/>
    <lineage>
        <taxon>Bacteria</taxon>
        <taxon>Pseudomonadati</taxon>
        <taxon>Bacteroidota</taxon>
        <taxon>Sphingobacteriia</taxon>
        <taxon>Sphingobacteriales</taxon>
        <taxon>Sphingobacteriaceae</taxon>
        <taxon>Sphingobacterium</taxon>
    </lineage>
</organism>
<proteinExistence type="predicted"/>
<dbReference type="InterPro" id="IPR032183">
    <property type="entry name" value="PKD-like"/>
</dbReference>